<dbReference type="InParanoid" id="K5WNC6"/>
<protein>
    <submittedName>
        <fullName evidence="2">Uncharacterized protein</fullName>
    </submittedName>
</protein>
<feature type="compositionally biased region" description="Low complexity" evidence="1">
    <location>
        <begin position="606"/>
        <end position="619"/>
    </location>
</feature>
<evidence type="ECO:0000256" key="1">
    <source>
        <dbReference type="SAM" id="MobiDB-lite"/>
    </source>
</evidence>
<dbReference type="OrthoDB" id="3258416at2759"/>
<feature type="compositionally biased region" description="Low complexity" evidence="1">
    <location>
        <begin position="459"/>
        <end position="482"/>
    </location>
</feature>
<feature type="compositionally biased region" description="Low complexity" evidence="1">
    <location>
        <begin position="587"/>
        <end position="598"/>
    </location>
</feature>
<feature type="region of interest" description="Disordered" evidence="1">
    <location>
        <begin position="458"/>
        <end position="648"/>
    </location>
</feature>
<feature type="compositionally biased region" description="Pro residues" evidence="1">
    <location>
        <begin position="635"/>
        <end position="644"/>
    </location>
</feature>
<feature type="compositionally biased region" description="Acidic residues" evidence="1">
    <location>
        <begin position="369"/>
        <end position="379"/>
    </location>
</feature>
<feature type="compositionally biased region" description="Acidic residues" evidence="1">
    <location>
        <begin position="56"/>
        <end position="66"/>
    </location>
</feature>
<sequence>MKTEALIELLIETSKPDPRPSTRNRSSSFRIVSSRPGSSSGIRQRVGSMIIHDVPDTQDEPMDEDLPERQNPVPDPVARNGAATHPVRQPVTNAPGPATRTRNAVESHRRIGLGRPKALQVPRMRPGVRNVSSGIPKRTRGGSKSIPPSQLPIREVSEEQMPQAGPSGTKHDAPTARSSPLTDIPSRSSAENIFKSHEPSAVLSHSSQAQIAEMQAELKRLTSKASDIDTLRDMVEDLKIEVAALRSQSMTSTLEAQVRALQEEIASLRVAAATDSSGTRTLSSDYLVVPTTSSSIPGPSDENETLSALGKRNRTLEDDDNIVGVIEAGEEVGMSAEVCQTHVIRPARKRGKLAEKEPSPGALARWDSTDDVDQMDEAEVPPPILQVPRGPAFTVFSGPEEPPEPPETNSQSGSQTRTPSTGATPIIATSTANGAENQAPSTGNNAFTFNFATSIFQRPATPTPAAGGPMPALAAPTSPTPAYVERNGRRERNDPFHPLGPPRRPPSQVSRTAAAPPTTSSNAQRTGEATVSPAAFTHTPPLPSLHEEPRSTAEGQTTTITNHPPPPPPPAVATAASTHLRAPLAGSSNSTLPPSSSGAPPPPAAPTATTVQAAPAGPARTGSSAIPGLALVPLPSAPETPAPPVRRTMYGTERDMDTRFGDFGLEGVASLSFWSAAPGGF</sequence>
<dbReference type="Proteomes" id="UP000008370">
    <property type="component" value="Unassembled WGS sequence"/>
</dbReference>
<feature type="region of interest" description="Disordered" evidence="1">
    <location>
        <begin position="10"/>
        <end position="208"/>
    </location>
</feature>
<dbReference type="RefSeq" id="XP_007390381.1">
    <property type="nucleotide sequence ID" value="XM_007390319.1"/>
</dbReference>
<dbReference type="GeneID" id="18910658"/>
<dbReference type="AlphaFoldDB" id="K5WNC6"/>
<organism evidence="2 3">
    <name type="scientific">Phanerochaete carnosa (strain HHB-10118-sp)</name>
    <name type="common">White-rot fungus</name>
    <name type="synonym">Peniophora carnosa</name>
    <dbReference type="NCBI Taxonomy" id="650164"/>
    <lineage>
        <taxon>Eukaryota</taxon>
        <taxon>Fungi</taxon>
        <taxon>Dikarya</taxon>
        <taxon>Basidiomycota</taxon>
        <taxon>Agaricomycotina</taxon>
        <taxon>Agaricomycetes</taxon>
        <taxon>Polyporales</taxon>
        <taxon>Phanerochaetaceae</taxon>
        <taxon>Phanerochaete</taxon>
    </lineage>
</organism>
<accession>K5WNC6</accession>
<evidence type="ECO:0000313" key="2">
    <source>
        <dbReference type="EMBL" id="EKM60940.1"/>
    </source>
</evidence>
<dbReference type="EMBL" id="JH930468">
    <property type="protein sequence ID" value="EKM60940.1"/>
    <property type="molecule type" value="Genomic_DNA"/>
</dbReference>
<dbReference type="HOGENOM" id="CLU_029047_0_0_1"/>
<feature type="compositionally biased region" description="Low complexity" evidence="1">
    <location>
        <begin position="512"/>
        <end position="521"/>
    </location>
</feature>
<feature type="compositionally biased region" description="Polar residues" evidence="1">
    <location>
        <begin position="408"/>
        <end position="444"/>
    </location>
</feature>
<feature type="compositionally biased region" description="Basic and acidic residues" evidence="1">
    <location>
        <begin position="486"/>
        <end position="495"/>
    </location>
</feature>
<keyword evidence="3" id="KW-1185">Reference proteome</keyword>
<name>K5WNC6_PHACS</name>
<dbReference type="KEGG" id="pco:PHACADRAFT_190070"/>
<feature type="region of interest" description="Disordered" evidence="1">
    <location>
        <begin position="349"/>
        <end position="444"/>
    </location>
</feature>
<evidence type="ECO:0000313" key="3">
    <source>
        <dbReference type="Proteomes" id="UP000008370"/>
    </source>
</evidence>
<feature type="compositionally biased region" description="Polar residues" evidence="1">
    <location>
        <begin position="21"/>
        <end position="42"/>
    </location>
</feature>
<gene>
    <name evidence="2" type="ORF">PHACADRAFT_190070</name>
</gene>
<feature type="compositionally biased region" description="Polar residues" evidence="1">
    <location>
        <begin position="176"/>
        <end position="191"/>
    </location>
</feature>
<dbReference type="STRING" id="650164.K5WNC6"/>
<reference evidence="2 3" key="1">
    <citation type="journal article" date="2012" name="BMC Genomics">
        <title>Comparative genomics of the white-rot fungi, Phanerochaete carnosa and P. chrysosporium, to elucidate the genetic basis of the distinct wood types they colonize.</title>
        <authorList>
            <person name="Suzuki H."/>
            <person name="MacDonald J."/>
            <person name="Syed K."/>
            <person name="Salamov A."/>
            <person name="Hori C."/>
            <person name="Aerts A."/>
            <person name="Henrissat B."/>
            <person name="Wiebenga A."/>
            <person name="vanKuyk P.A."/>
            <person name="Barry K."/>
            <person name="Lindquist E."/>
            <person name="LaButti K."/>
            <person name="Lapidus A."/>
            <person name="Lucas S."/>
            <person name="Coutinho P."/>
            <person name="Gong Y."/>
            <person name="Samejima M."/>
            <person name="Mahadevan R."/>
            <person name="Abou-Zaid M."/>
            <person name="de Vries R.P."/>
            <person name="Igarashi K."/>
            <person name="Yadav J.S."/>
            <person name="Grigoriev I.V."/>
            <person name="Master E.R."/>
        </authorList>
    </citation>
    <scope>NUCLEOTIDE SEQUENCE [LARGE SCALE GENOMIC DNA]</scope>
    <source>
        <strain evidence="2 3">HHB-10118-sp</strain>
    </source>
</reference>
<proteinExistence type="predicted"/>